<dbReference type="KEGG" id="psco:LY89DRAFT_336496"/>
<proteinExistence type="predicted"/>
<dbReference type="Proteomes" id="UP000070700">
    <property type="component" value="Unassembled WGS sequence"/>
</dbReference>
<reference evidence="2 3" key="1">
    <citation type="submission" date="2015-10" db="EMBL/GenBank/DDBJ databases">
        <title>Full genome of DAOMC 229536 Phialocephala scopiformis, a fungal endophyte of spruce producing the potent anti-insectan compound rugulosin.</title>
        <authorList>
            <consortium name="DOE Joint Genome Institute"/>
            <person name="Walker A.K."/>
            <person name="Frasz S.L."/>
            <person name="Seifert K.A."/>
            <person name="Miller J.D."/>
            <person name="Mondo S.J."/>
            <person name="Labutti K."/>
            <person name="Lipzen A."/>
            <person name="Dockter R."/>
            <person name="Kennedy M."/>
            <person name="Grigoriev I.V."/>
            <person name="Spatafora J.W."/>
        </authorList>
    </citation>
    <scope>NUCLEOTIDE SEQUENCE [LARGE SCALE GENOMIC DNA]</scope>
    <source>
        <strain evidence="2 3">CBS 120377</strain>
    </source>
</reference>
<organism evidence="2 3">
    <name type="scientific">Mollisia scopiformis</name>
    <name type="common">Conifer needle endophyte fungus</name>
    <name type="synonym">Phialocephala scopiformis</name>
    <dbReference type="NCBI Taxonomy" id="149040"/>
    <lineage>
        <taxon>Eukaryota</taxon>
        <taxon>Fungi</taxon>
        <taxon>Dikarya</taxon>
        <taxon>Ascomycota</taxon>
        <taxon>Pezizomycotina</taxon>
        <taxon>Leotiomycetes</taxon>
        <taxon>Helotiales</taxon>
        <taxon>Mollisiaceae</taxon>
        <taxon>Mollisia</taxon>
    </lineage>
</organism>
<protein>
    <submittedName>
        <fullName evidence="2">Uncharacterized protein</fullName>
    </submittedName>
</protein>
<feature type="transmembrane region" description="Helical" evidence="1">
    <location>
        <begin position="42"/>
        <end position="62"/>
    </location>
</feature>
<keyword evidence="3" id="KW-1185">Reference proteome</keyword>
<evidence type="ECO:0000313" key="2">
    <source>
        <dbReference type="EMBL" id="KUJ08151.1"/>
    </source>
</evidence>
<accession>A0A132B733</accession>
<name>A0A132B733_MOLSC</name>
<gene>
    <name evidence="2" type="ORF">LY89DRAFT_336496</name>
</gene>
<feature type="transmembrane region" description="Helical" evidence="1">
    <location>
        <begin position="12"/>
        <end position="30"/>
    </location>
</feature>
<evidence type="ECO:0000313" key="3">
    <source>
        <dbReference type="Proteomes" id="UP000070700"/>
    </source>
</evidence>
<dbReference type="InParanoid" id="A0A132B733"/>
<dbReference type="EMBL" id="KQ947436">
    <property type="protein sequence ID" value="KUJ08151.1"/>
    <property type="molecule type" value="Genomic_DNA"/>
</dbReference>
<keyword evidence="1" id="KW-0472">Membrane</keyword>
<sequence>MDARTWEFRDRSFGGFFLASVLLYLYSRVFEVVWNFRCTLLSSLHLCGPVCCCLFEALSSWGKGICSSRQMMQSCIKSKFPSRGSRGHLHFSITLVRLFPSAPLS</sequence>
<evidence type="ECO:0000256" key="1">
    <source>
        <dbReference type="SAM" id="Phobius"/>
    </source>
</evidence>
<dbReference type="RefSeq" id="XP_018062506.1">
    <property type="nucleotide sequence ID" value="XM_018206825.1"/>
</dbReference>
<dbReference type="AlphaFoldDB" id="A0A132B733"/>
<keyword evidence="1" id="KW-1133">Transmembrane helix</keyword>
<dbReference type="GeneID" id="28816551"/>
<keyword evidence="1" id="KW-0812">Transmembrane</keyword>